<proteinExistence type="predicted"/>
<accession>A0A418MYK8</accession>
<name>A0A418MYK8_9ACTN</name>
<sequence>MVDDGVGQRAFERHLRDWLPGALGRARRATVAIGAGDGGDGGGPAEAALRVIREHADRLGGCRLTVLVLSEGAEDLPARLGAVEAQLPPQVAVHLMPGTPGQLPVALRAAGAAGAPVLSYLAAEETVAPVALAAAVTGRPAEALLHAGAATPLRPALTDAGFPLVTEVELADTGRRIGLGTGSDRSLEAFKENLWALGVALRDPDGRPLRPDPQVDVEPLARALLAELADAGPRTVTELRRHAVTGTAYRAVDAVRALTGLLDTGRVSRTPEHGRLAGDVQLTAARSTA</sequence>
<gene>
    <name evidence="1" type="ORF">D2L64_08230</name>
</gene>
<protein>
    <submittedName>
        <fullName evidence="1">Uncharacterized protein</fullName>
    </submittedName>
</protein>
<evidence type="ECO:0000313" key="2">
    <source>
        <dbReference type="Proteomes" id="UP000283832"/>
    </source>
</evidence>
<keyword evidence="2" id="KW-1185">Reference proteome</keyword>
<dbReference type="AlphaFoldDB" id="A0A418MYK8"/>
<dbReference type="EMBL" id="QXEC01000005">
    <property type="protein sequence ID" value="RIV39777.1"/>
    <property type="molecule type" value="Genomic_DNA"/>
</dbReference>
<comment type="caution">
    <text evidence="1">The sequence shown here is derived from an EMBL/GenBank/DDBJ whole genome shotgun (WGS) entry which is preliminary data.</text>
</comment>
<reference evidence="1 2" key="1">
    <citation type="submission" date="2018-08" db="EMBL/GenBank/DDBJ databases">
        <title>Jishengella sp. nov., isolated from a root of Azadirachta indica A. Juss. var. siamensis Valenton.</title>
        <authorList>
            <person name="Kuncharoen N."/>
            <person name="Tanasupawat S."/>
            <person name="Kudo T."/>
            <person name="Ohkuma M."/>
        </authorList>
    </citation>
    <scope>NUCLEOTIDE SEQUENCE [LARGE SCALE GENOMIC DNA]</scope>
    <source>
        <strain evidence="1 2">AZ1-13</strain>
    </source>
</reference>
<dbReference type="RefSeq" id="WP_119574103.1">
    <property type="nucleotide sequence ID" value="NZ_QXEC01000005.1"/>
</dbReference>
<dbReference type="Proteomes" id="UP000283832">
    <property type="component" value="Unassembled WGS sequence"/>
</dbReference>
<dbReference type="OrthoDB" id="3619957at2"/>
<organism evidence="1 2">
    <name type="scientific">Micromonospora radicis</name>
    <dbReference type="NCBI Taxonomy" id="1894971"/>
    <lineage>
        <taxon>Bacteria</taxon>
        <taxon>Bacillati</taxon>
        <taxon>Actinomycetota</taxon>
        <taxon>Actinomycetes</taxon>
        <taxon>Micromonosporales</taxon>
        <taxon>Micromonosporaceae</taxon>
        <taxon>Micromonospora</taxon>
    </lineage>
</organism>
<evidence type="ECO:0000313" key="1">
    <source>
        <dbReference type="EMBL" id="RIV39777.1"/>
    </source>
</evidence>